<evidence type="ECO:0000313" key="4">
    <source>
        <dbReference type="Proteomes" id="UP000228867"/>
    </source>
</evidence>
<evidence type="ECO:0000313" key="3">
    <source>
        <dbReference type="EMBL" id="PIR07404.1"/>
    </source>
</evidence>
<feature type="transmembrane region" description="Helical" evidence="1">
    <location>
        <begin position="7"/>
        <end position="26"/>
    </location>
</feature>
<keyword evidence="1" id="KW-0472">Membrane</keyword>
<gene>
    <name evidence="3" type="ORF">COV54_01220</name>
</gene>
<feature type="domain" description="Glycosyltransferase 2-like" evidence="2">
    <location>
        <begin position="196"/>
        <end position="399"/>
    </location>
</feature>
<protein>
    <recommendedName>
        <fullName evidence="2">Glycosyltransferase 2-like domain-containing protein</fullName>
    </recommendedName>
</protein>
<feature type="transmembrane region" description="Helical" evidence="1">
    <location>
        <begin position="414"/>
        <end position="434"/>
    </location>
</feature>
<evidence type="ECO:0000256" key="1">
    <source>
        <dbReference type="SAM" id="Phobius"/>
    </source>
</evidence>
<sequence>MMARLGEILPGLMVWLTLLGLIFLSWQWPSGVAIFIIFFDLYWLLKSFYLLLHLYPSFIKLKANLKINWLEKLTKELPNKWQKIYHLVILPMYKENYEIVHTSLKSLAQANYPKDKFIIVLATEETAGPTAQEAAEKIKKEFGQIFFSFLITVHPANKEGEMPGKGSNETWAIKKIKRDFIDVKKIPYENILTSVFDIDTRVGKNYFGILTYTFFTTRNAQHSSFQPIPLFTNNLRQAPIFSRLVAFTSTFWQMMQHSRPERLITFSSHSMPFKALTEIGFWPTNIVSEDSRIFFQCLNYYNGDWRVTPVTYPVYMDAVASNRFWQSLANLYKQQRRWAWGAENFSFLLKNLIPNKQVKLSQKISWSFMLLAGFCSWAVSSLIIFLFGWLPIILGRGDFQTSILSYHLPRITGWLLNISIVGIISSAFLSLLILPPKLPWLKKYHYPFYFLQWLLMPLTFIIFGSLPALEALTRLMLNGKLKLGFWTTPKLKEKIQK</sequence>
<dbReference type="EMBL" id="PCWR01000029">
    <property type="protein sequence ID" value="PIR07404.1"/>
    <property type="molecule type" value="Genomic_DNA"/>
</dbReference>
<accession>A0A2H0NEW2</accession>
<keyword evidence="1" id="KW-1133">Transmembrane helix</keyword>
<dbReference type="InterPro" id="IPR001173">
    <property type="entry name" value="Glyco_trans_2-like"/>
</dbReference>
<reference evidence="3 4" key="1">
    <citation type="submission" date="2017-09" db="EMBL/GenBank/DDBJ databases">
        <title>Depth-based differentiation of microbial function through sediment-hosted aquifers and enrichment of novel symbionts in the deep terrestrial subsurface.</title>
        <authorList>
            <person name="Probst A.J."/>
            <person name="Ladd B."/>
            <person name="Jarett J.K."/>
            <person name="Geller-Mcgrath D.E."/>
            <person name="Sieber C.M."/>
            <person name="Emerson J.B."/>
            <person name="Anantharaman K."/>
            <person name="Thomas B.C."/>
            <person name="Malmstrom R."/>
            <person name="Stieglmeier M."/>
            <person name="Klingl A."/>
            <person name="Woyke T."/>
            <person name="Ryan C.M."/>
            <person name="Banfield J.F."/>
        </authorList>
    </citation>
    <scope>NUCLEOTIDE SEQUENCE [LARGE SCALE GENOMIC DNA]</scope>
    <source>
        <strain evidence="3">CG11_big_fil_rev_8_21_14_0_20_38_23</strain>
    </source>
</reference>
<dbReference type="PANTHER" id="PTHR36851">
    <property type="entry name" value="UNNAMED PRODUCT"/>
    <property type="match status" value="1"/>
</dbReference>
<dbReference type="Gene3D" id="3.90.550.10">
    <property type="entry name" value="Spore Coat Polysaccharide Biosynthesis Protein SpsA, Chain A"/>
    <property type="match status" value="1"/>
</dbReference>
<proteinExistence type="predicted"/>
<feature type="transmembrane region" description="Helical" evidence="1">
    <location>
        <begin position="366"/>
        <end position="394"/>
    </location>
</feature>
<evidence type="ECO:0000259" key="2">
    <source>
        <dbReference type="Pfam" id="PF13632"/>
    </source>
</evidence>
<organism evidence="3 4">
    <name type="scientific">Candidatus Jorgensenbacteria bacterium CG11_big_fil_rev_8_21_14_0_20_38_23</name>
    <dbReference type="NCBI Taxonomy" id="1974594"/>
    <lineage>
        <taxon>Bacteria</taxon>
        <taxon>Candidatus Joergenseniibacteriota</taxon>
    </lineage>
</organism>
<dbReference type="PANTHER" id="PTHR36851:SF1">
    <property type="entry name" value="GLYCO_TRANS_2-LIKE DOMAIN-CONTAINING PROTEIN"/>
    <property type="match status" value="1"/>
</dbReference>
<feature type="transmembrane region" description="Helical" evidence="1">
    <location>
        <begin position="32"/>
        <end position="52"/>
    </location>
</feature>
<dbReference type="AlphaFoldDB" id="A0A2H0NEW2"/>
<dbReference type="InterPro" id="IPR029044">
    <property type="entry name" value="Nucleotide-diphossugar_trans"/>
</dbReference>
<feature type="transmembrane region" description="Helical" evidence="1">
    <location>
        <begin position="446"/>
        <end position="469"/>
    </location>
</feature>
<dbReference type="Proteomes" id="UP000228867">
    <property type="component" value="Unassembled WGS sequence"/>
</dbReference>
<name>A0A2H0NEW2_9BACT</name>
<dbReference type="SUPFAM" id="SSF53448">
    <property type="entry name" value="Nucleotide-diphospho-sugar transferases"/>
    <property type="match status" value="1"/>
</dbReference>
<dbReference type="Pfam" id="PF13632">
    <property type="entry name" value="Glyco_trans_2_3"/>
    <property type="match status" value="1"/>
</dbReference>
<keyword evidence="1" id="KW-0812">Transmembrane</keyword>
<comment type="caution">
    <text evidence="3">The sequence shown here is derived from an EMBL/GenBank/DDBJ whole genome shotgun (WGS) entry which is preliminary data.</text>
</comment>